<evidence type="ECO:0000259" key="2">
    <source>
        <dbReference type="Pfam" id="PF09851"/>
    </source>
</evidence>
<protein>
    <recommendedName>
        <fullName evidence="2">SHOCT domain-containing protein</fullName>
    </recommendedName>
</protein>
<sequence>MGLLRGIARTAVVAGTATAVSNRVTRRQAVRAQAHGSAPYPPRGYGGQYPPPGYPPPPPPAQNDLSTQLAELTELHDRGVLDDQEFAAAKAKLLGI</sequence>
<dbReference type="RefSeq" id="WP_203928446.1">
    <property type="nucleotide sequence ID" value="NZ_BOPH01000043.1"/>
</dbReference>
<comment type="caution">
    <text evidence="3">The sequence shown here is derived from an EMBL/GenBank/DDBJ whole genome shotgun (WGS) entry which is preliminary data.</text>
</comment>
<dbReference type="Proteomes" id="UP000635606">
    <property type="component" value="Unassembled WGS sequence"/>
</dbReference>
<feature type="domain" description="SHOCT" evidence="2">
    <location>
        <begin position="67"/>
        <end position="94"/>
    </location>
</feature>
<proteinExistence type="predicted"/>
<feature type="region of interest" description="Disordered" evidence="1">
    <location>
        <begin position="24"/>
        <end position="62"/>
    </location>
</feature>
<evidence type="ECO:0000256" key="1">
    <source>
        <dbReference type="SAM" id="MobiDB-lite"/>
    </source>
</evidence>
<accession>A0A8J3ZT38</accession>
<keyword evidence="4" id="KW-1185">Reference proteome</keyword>
<organism evidence="3 4">
    <name type="scientific">Virgisporangium ochraceum</name>
    <dbReference type="NCBI Taxonomy" id="65505"/>
    <lineage>
        <taxon>Bacteria</taxon>
        <taxon>Bacillati</taxon>
        <taxon>Actinomycetota</taxon>
        <taxon>Actinomycetes</taxon>
        <taxon>Micromonosporales</taxon>
        <taxon>Micromonosporaceae</taxon>
        <taxon>Virgisporangium</taxon>
    </lineage>
</organism>
<gene>
    <name evidence="3" type="ORF">Voc01_034140</name>
</gene>
<feature type="compositionally biased region" description="Pro residues" evidence="1">
    <location>
        <begin position="49"/>
        <end position="61"/>
    </location>
</feature>
<dbReference type="InterPro" id="IPR018649">
    <property type="entry name" value="SHOCT"/>
</dbReference>
<dbReference type="Pfam" id="PF09851">
    <property type="entry name" value="SHOCT"/>
    <property type="match status" value="1"/>
</dbReference>
<evidence type="ECO:0000313" key="3">
    <source>
        <dbReference type="EMBL" id="GIJ68497.1"/>
    </source>
</evidence>
<dbReference type="EMBL" id="BOPH01000043">
    <property type="protein sequence ID" value="GIJ68497.1"/>
    <property type="molecule type" value="Genomic_DNA"/>
</dbReference>
<name>A0A8J3ZT38_9ACTN</name>
<dbReference type="AlphaFoldDB" id="A0A8J3ZT38"/>
<evidence type="ECO:0000313" key="4">
    <source>
        <dbReference type="Proteomes" id="UP000635606"/>
    </source>
</evidence>
<reference evidence="3" key="1">
    <citation type="submission" date="2021-01" db="EMBL/GenBank/DDBJ databases">
        <title>Whole genome shotgun sequence of Virgisporangium ochraceum NBRC 16418.</title>
        <authorList>
            <person name="Komaki H."/>
            <person name="Tamura T."/>
        </authorList>
    </citation>
    <scope>NUCLEOTIDE SEQUENCE</scope>
    <source>
        <strain evidence="3">NBRC 16418</strain>
    </source>
</reference>